<evidence type="ECO:0000259" key="13">
    <source>
        <dbReference type="PROSITE" id="PS51873"/>
    </source>
</evidence>
<dbReference type="Pfam" id="PF01485">
    <property type="entry name" value="IBR"/>
    <property type="match status" value="1"/>
</dbReference>
<keyword evidence="4 9" id="KW-0479">Metal-binding</keyword>
<keyword evidence="8 9" id="KW-0862">Zinc</keyword>
<dbReference type="InterPro" id="IPR017907">
    <property type="entry name" value="Znf_RING_CS"/>
</dbReference>
<evidence type="ECO:0000256" key="6">
    <source>
        <dbReference type="ARBA" id="ARBA00022771"/>
    </source>
</evidence>
<evidence type="ECO:0000259" key="12">
    <source>
        <dbReference type="PROSITE" id="PS50103"/>
    </source>
</evidence>
<evidence type="ECO:0000259" key="11">
    <source>
        <dbReference type="PROSITE" id="PS50089"/>
    </source>
</evidence>
<keyword evidence="5" id="KW-0677">Repeat</keyword>
<dbReference type="PROSITE" id="PS51873">
    <property type="entry name" value="TRIAD"/>
    <property type="match status" value="1"/>
</dbReference>
<evidence type="ECO:0000256" key="7">
    <source>
        <dbReference type="ARBA" id="ARBA00022786"/>
    </source>
</evidence>
<dbReference type="GO" id="GO:0016567">
    <property type="term" value="P:protein ubiquitination"/>
    <property type="evidence" value="ECO:0007669"/>
    <property type="project" value="InterPro"/>
</dbReference>
<reference evidence="14" key="1">
    <citation type="submission" date="2020-11" db="EMBL/GenBank/DDBJ databases">
        <authorList>
            <consortium name="DOE Joint Genome Institute"/>
            <person name="Ahrendt S."/>
            <person name="Riley R."/>
            <person name="Andreopoulos W."/>
            <person name="Labutti K."/>
            <person name="Pangilinan J."/>
            <person name="Ruiz-Duenas F.J."/>
            <person name="Barrasa J.M."/>
            <person name="Sanchez-Garcia M."/>
            <person name="Camarero S."/>
            <person name="Miyauchi S."/>
            <person name="Serrano A."/>
            <person name="Linde D."/>
            <person name="Babiker R."/>
            <person name="Drula E."/>
            <person name="Ayuso-Fernandez I."/>
            <person name="Pacheco R."/>
            <person name="Padilla G."/>
            <person name="Ferreira P."/>
            <person name="Barriuso J."/>
            <person name="Kellner H."/>
            <person name="Castanera R."/>
            <person name="Alfaro M."/>
            <person name="Ramirez L."/>
            <person name="Pisabarro A.G."/>
            <person name="Kuo A."/>
            <person name="Tritt A."/>
            <person name="Lipzen A."/>
            <person name="He G."/>
            <person name="Yan M."/>
            <person name="Ng V."/>
            <person name="Cullen D."/>
            <person name="Martin F."/>
            <person name="Rosso M.-N."/>
            <person name="Henrissat B."/>
            <person name="Hibbett D."/>
            <person name="Martinez A.T."/>
            <person name="Grigoriev I.V."/>
        </authorList>
    </citation>
    <scope>NUCLEOTIDE SEQUENCE</scope>
    <source>
        <strain evidence="14">AH 40177</strain>
    </source>
</reference>
<dbReference type="InterPro" id="IPR018957">
    <property type="entry name" value="Znf_C3HC4_RING-type"/>
</dbReference>
<dbReference type="PROSITE" id="PS50089">
    <property type="entry name" value="ZF_RING_2"/>
    <property type="match status" value="1"/>
</dbReference>
<dbReference type="EMBL" id="JADNRY010000012">
    <property type="protein sequence ID" value="KAF9074591.1"/>
    <property type="molecule type" value="Genomic_DNA"/>
</dbReference>
<proteinExistence type="predicted"/>
<feature type="zinc finger region" description="C3H1-type" evidence="9">
    <location>
        <begin position="51"/>
        <end position="78"/>
    </location>
</feature>
<evidence type="ECO:0000256" key="1">
    <source>
        <dbReference type="ARBA" id="ARBA00001798"/>
    </source>
</evidence>
<dbReference type="SMART" id="SM00647">
    <property type="entry name" value="IBR"/>
    <property type="match status" value="2"/>
</dbReference>
<sequence length="1054" mass="118235">MSTNPNATRRRSKRNSAPAAGNSAGNANGTLRNVTDATTSNNSPGGSVSVTDSTQSCPFFARGQCRYGDRCKWRHESRTVVATSISPSTSASIEVDSKSEPQRSTQRPFRMKPCFAWRKGSCAKGDQCPYAHAHVQGQTPCRNLVPQSVSETTVLATPNGNAEPQGLRQLAVEQEAARQDQEQENERKTKVAREAERRQELARKRTAALQKKKKELELEAKRKVEETLALEKVQLRQLQALIAQKHRADALVTIQRIQFGSTIVTFSAGANIDLVIPGFETCRVTIRNIPLGIQMNQLWESIQGDDETNNKGKIHVVSLKRWNQAQEGTVIADGEVGKDVARRLNSTNLKGQILKIEVDQTGGAAGMNSRRNGVSLKISWRAPSSRYAITCRDMLHANEMVRQFNGTSAFGRKVRAEHDTGCRNVGKAQVLVSGLPGEIADTAVQDFFQAAAVRRISILAYDDVAAKPQLKACISDFCTSRYTHLPEFDEPLQTDPTADRIIFARFDEWHSAKQLHDFLVNRKFHWIGNSSFRLWLPDPIQYEISIPFNQYQVQFASWKTLLSNTVDKRDLNLRIIERREKEKVFIHVGGTGAKAVGMLRVRVENLSAGEKLGYWHRSFILESGQLFFRSLISTTGALVVPDRRLKIVRAYGESAAVEKARNAVSQEIERLARQEYTVILKRSSIRFFVQRGVASLKERFGEETVSLDISSSPCRITIRGGEDAQHALHSLIEQSIHEVLPVINHGDSNAPCPICLDEISAPVQFSCGHQYCSACAQHFFTADVKNFPMICVGDGAQCRAPVALPIIQNFLTEAQFNSLLEAAFVQYVEKNPNMFKYCPTPDCERLYRCTPRDTPGDQTRVCCPSCMSGICSRCHEDHEGLTCDERQRARNDQVNNEDLNTQWAKTTGVKKCPACDVWIEKTEGCNHISCKCGVHICWSCMGTFEAHDIYDHMRERHGGIGINDGVIHNVDYVAQARELEMWNTLAARRLERAPYQHLDAVPAPRVAPEVHHRRVADLAEQHRIEQLYGQRLQDMQATRRRARQEEGGNWCTIM</sequence>
<evidence type="ECO:0000256" key="4">
    <source>
        <dbReference type="ARBA" id="ARBA00022723"/>
    </source>
</evidence>
<dbReference type="InterPro" id="IPR000571">
    <property type="entry name" value="Znf_CCCH"/>
</dbReference>
<feature type="region of interest" description="Disordered" evidence="10">
    <location>
        <begin position="1"/>
        <end position="53"/>
    </location>
</feature>
<dbReference type="Pfam" id="PF18044">
    <property type="entry name" value="zf-CCCH_4"/>
    <property type="match status" value="1"/>
</dbReference>
<gene>
    <name evidence="14" type="ORF">BDP27DRAFT_1287385</name>
</gene>
<feature type="domain" description="RING-type" evidence="11">
    <location>
        <begin position="752"/>
        <end position="791"/>
    </location>
</feature>
<feature type="compositionally biased region" description="Low complexity" evidence="10">
    <location>
        <begin position="15"/>
        <end position="29"/>
    </location>
</feature>
<dbReference type="SUPFAM" id="SSF90229">
    <property type="entry name" value="CCCH zinc finger"/>
    <property type="match status" value="1"/>
</dbReference>
<dbReference type="PROSITE" id="PS00518">
    <property type="entry name" value="ZF_RING_1"/>
    <property type="match status" value="1"/>
</dbReference>
<feature type="domain" description="RING-type" evidence="13">
    <location>
        <begin position="748"/>
        <end position="965"/>
    </location>
</feature>
<feature type="region of interest" description="Disordered" evidence="10">
    <location>
        <begin position="176"/>
        <end position="198"/>
    </location>
</feature>
<dbReference type="InterPro" id="IPR013083">
    <property type="entry name" value="Znf_RING/FYVE/PHD"/>
</dbReference>
<evidence type="ECO:0000256" key="10">
    <source>
        <dbReference type="SAM" id="MobiDB-lite"/>
    </source>
</evidence>
<protein>
    <recommendedName>
        <fullName evidence="2">RBR-type E3 ubiquitin transferase</fullName>
        <ecNumber evidence="2">2.3.2.31</ecNumber>
    </recommendedName>
</protein>
<evidence type="ECO:0000256" key="5">
    <source>
        <dbReference type="ARBA" id="ARBA00022737"/>
    </source>
</evidence>
<dbReference type="Gene3D" id="1.20.120.1750">
    <property type="match status" value="1"/>
</dbReference>
<feature type="domain" description="C3H1-type" evidence="12">
    <location>
        <begin position="108"/>
        <end position="135"/>
    </location>
</feature>
<evidence type="ECO:0000256" key="8">
    <source>
        <dbReference type="ARBA" id="ARBA00022833"/>
    </source>
</evidence>
<evidence type="ECO:0000256" key="3">
    <source>
        <dbReference type="ARBA" id="ARBA00022679"/>
    </source>
</evidence>
<dbReference type="EC" id="2.3.2.31" evidence="2"/>
<comment type="catalytic activity">
    <reaction evidence="1">
        <text>[E2 ubiquitin-conjugating enzyme]-S-ubiquitinyl-L-cysteine + [acceptor protein]-L-lysine = [E2 ubiquitin-conjugating enzyme]-L-cysteine + [acceptor protein]-N(6)-ubiquitinyl-L-lysine.</text>
        <dbReference type="EC" id="2.3.2.31"/>
    </reaction>
</comment>
<accession>A0A9P5Q3W5</accession>
<dbReference type="AlphaFoldDB" id="A0A9P5Q3W5"/>
<dbReference type="PANTHER" id="PTHR11685">
    <property type="entry name" value="RBR FAMILY RING FINGER AND IBR DOMAIN-CONTAINING"/>
    <property type="match status" value="1"/>
</dbReference>
<dbReference type="SMART" id="SM00356">
    <property type="entry name" value="ZnF_C3H1"/>
    <property type="match status" value="2"/>
</dbReference>
<dbReference type="GO" id="GO:0008270">
    <property type="term" value="F:zinc ion binding"/>
    <property type="evidence" value="ECO:0007669"/>
    <property type="project" value="UniProtKB-KW"/>
</dbReference>
<organism evidence="14 15">
    <name type="scientific">Rhodocollybia butyracea</name>
    <dbReference type="NCBI Taxonomy" id="206335"/>
    <lineage>
        <taxon>Eukaryota</taxon>
        <taxon>Fungi</taxon>
        <taxon>Dikarya</taxon>
        <taxon>Basidiomycota</taxon>
        <taxon>Agaricomycotina</taxon>
        <taxon>Agaricomycetes</taxon>
        <taxon>Agaricomycetidae</taxon>
        <taxon>Agaricales</taxon>
        <taxon>Marasmiineae</taxon>
        <taxon>Omphalotaceae</taxon>
        <taxon>Rhodocollybia</taxon>
    </lineage>
</organism>
<evidence type="ECO:0000313" key="14">
    <source>
        <dbReference type="EMBL" id="KAF9074591.1"/>
    </source>
</evidence>
<dbReference type="InterPro" id="IPR041367">
    <property type="entry name" value="Znf-CCCH_4"/>
</dbReference>
<evidence type="ECO:0000313" key="15">
    <source>
        <dbReference type="Proteomes" id="UP000772434"/>
    </source>
</evidence>
<keyword evidence="6 9" id="KW-0863">Zinc-finger</keyword>
<name>A0A9P5Q3W5_9AGAR</name>
<dbReference type="InterPro" id="IPR001841">
    <property type="entry name" value="Znf_RING"/>
</dbReference>
<feature type="domain" description="C3H1-type" evidence="12">
    <location>
        <begin position="51"/>
        <end position="78"/>
    </location>
</feature>
<feature type="compositionally biased region" description="Polar residues" evidence="10">
    <location>
        <begin position="30"/>
        <end position="53"/>
    </location>
</feature>
<feature type="zinc finger region" description="C3H1-type" evidence="9">
    <location>
        <begin position="108"/>
        <end position="135"/>
    </location>
</feature>
<dbReference type="Proteomes" id="UP000772434">
    <property type="component" value="Unassembled WGS sequence"/>
</dbReference>
<feature type="region of interest" description="Disordered" evidence="10">
    <location>
        <begin position="85"/>
        <end position="107"/>
    </location>
</feature>
<dbReference type="PROSITE" id="PS50103">
    <property type="entry name" value="ZF_C3H1"/>
    <property type="match status" value="2"/>
</dbReference>
<dbReference type="Pfam" id="PF26200">
    <property type="entry name" value="Rcat_RNF216"/>
    <property type="match status" value="1"/>
</dbReference>
<dbReference type="Gene3D" id="3.30.1370.210">
    <property type="match status" value="1"/>
</dbReference>
<dbReference type="InterPro" id="IPR036855">
    <property type="entry name" value="Znf_CCCH_sf"/>
</dbReference>
<dbReference type="Gene3D" id="3.30.40.10">
    <property type="entry name" value="Zinc/RING finger domain, C3HC4 (zinc finger)"/>
    <property type="match status" value="1"/>
</dbReference>
<evidence type="ECO:0000256" key="9">
    <source>
        <dbReference type="PROSITE-ProRule" id="PRU00723"/>
    </source>
</evidence>
<comment type="caution">
    <text evidence="14">The sequence shown here is derived from an EMBL/GenBank/DDBJ whole genome shotgun (WGS) entry which is preliminary data.</text>
</comment>
<dbReference type="InterPro" id="IPR002867">
    <property type="entry name" value="IBR_dom"/>
</dbReference>
<dbReference type="CDD" id="cd20335">
    <property type="entry name" value="BRcat_RBR"/>
    <property type="match status" value="1"/>
</dbReference>
<keyword evidence="7" id="KW-0833">Ubl conjugation pathway</keyword>
<dbReference type="SUPFAM" id="SSF57850">
    <property type="entry name" value="RING/U-box"/>
    <property type="match status" value="2"/>
</dbReference>
<dbReference type="InterPro" id="IPR044066">
    <property type="entry name" value="TRIAD_supradom"/>
</dbReference>
<dbReference type="Pfam" id="PF00097">
    <property type="entry name" value="zf-C3HC4"/>
    <property type="match status" value="1"/>
</dbReference>
<dbReference type="GO" id="GO:0061630">
    <property type="term" value="F:ubiquitin protein ligase activity"/>
    <property type="evidence" value="ECO:0007669"/>
    <property type="project" value="UniProtKB-EC"/>
</dbReference>
<dbReference type="OrthoDB" id="1431934at2759"/>
<evidence type="ECO:0000256" key="2">
    <source>
        <dbReference type="ARBA" id="ARBA00012251"/>
    </source>
</evidence>
<keyword evidence="15" id="KW-1185">Reference proteome</keyword>
<keyword evidence="3" id="KW-0808">Transferase</keyword>
<dbReference type="InterPro" id="IPR031127">
    <property type="entry name" value="E3_UB_ligase_RBR"/>
</dbReference>